<feature type="domain" description="RING-type" evidence="9">
    <location>
        <begin position="54"/>
        <end position="117"/>
    </location>
</feature>
<proteinExistence type="predicted"/>
<dbReference type="Proteomes" id="UP000237246">
    <property type="component" value="Unassembled WGS sequence"/>
</dbReference>
<evidence type="ECO:0000259" key="9">
    <source>
        <dbReference type="PROSITE" id="PS50089"/>
    </source>
</evidence>
<dbReference type="PROSITE" id="PS50103">
    <property type="entry name" value="ZF_C3H1"/>
    <property type="match status" value="1"/>
</dbReference>
<dbReference type="GO" id="GO:0000209">
    <property type="term" value="P:protein polyubiquitination"/>
    <property type="evidence" value="ECO:0007669"/>
    <property type="project" value="InterPro"/>
</dbReference>
<dbReference type="InterPro" id="IPR045072">
    <property type="entry name" value="MKRN-like"/>
</dbReference>
<evidence type="ECO:0000256" key="8">
    <source>
        <dbReference type="SAM" id="MobiDB-lite"/>
    </source>
</evidence>
<keyword evidence="6 7" id="KW-0862">Zinc</keyword>
<dbReference type="PANTHER" id="PTHR11224:SF39">
    <property type="entry name" value="RING-TYPE E3 UBIQUITIN TRANSFERASE"/>
    <property type="match status" value="1"/>
</dbReference>
<organism evidence="11 12">
    <name type="scientific">Bambusicola thoracicus</name>
    <name type="common">Chinese bamboo-partridge</name>
    <name type="synonym">Perdix thoracica</name>
    <dbReference type="NCBI Taxonomy" id="9083"/>
    <lineage>
        <taxon>Eukaryota</taxon>
        <taxon>Metazoa</taxon>
        <taxon>Chordata</taxon>
        <taxon>Craniata</taxon>
        <taxon>Vertebrata</taxon>
        <taxon>Euteleostomi</taxon>
        <taxon>Archelosauria</taxon>
        <taxon>Archosauria</taxon>
        <taxon>Dinosauria</taxon>
        <taxon>Saurischia</taxon>
        <taxon>Theropoda</taxon>
        <taxon>Coelurosauria</taxon>
        <taxon>Aves</taxon>
        <taxon>Neognathae</taxon>
        <taxon>Galloanserae</taxon>
        <taxon>Galliformes</taxon>
        <taxon>Phasianidae</taxon>
        <taxon>Perdicinae</taxon>
        <taxon>Bambusicola</taxon>
    </lineage>
</organism>
<evidence type="ECO:0000313" key="12">
    <source>
        <dbReference type="Proteomes" id="UP000237246"/>
    </source>
</evidence>
<reference evidence="11 12" key="1">
    <citation type="submission" date="2018-01" db="EMBL/GenBank/DDBJ databases">
        <title>Comparison of the Chinese Bamboo Partridge and Red Junglefowl genome sequences highlights the importance of demography in genome evolution.</title>
        <authorList>
            <person name="Tiley G.P."/>
            <person name="Kimball R.T."/>
            <person name="Braun E.L."/>
            <person name="Burleigh J.G."/>
        </authorList>
    </citation>
    <scope>NUCLEOTIDE SEQUENCE [LARGE SCALE GENOMIC DNA]</scope>
    <source>
        <strain evidence="11">RTK389</strain>
        <tissue evidence="11">Blood</tissue>
    </source>
</reference>
<feature type="region of interest" description="Disordered" evidence="8">
    <location>
        <begin position="1"/>
        <end position="21"/>
    </location>
</feature>
<comment type="caution">
    <text evidence="11">The sequence shown here is derived from an EMBL/GenBank/DDBJ whole genome shotgun (WGS) entry which is preliminary data.</text>
</comment>
<evidence type="ECO:0000256" key="4">
    <source>
        <dbReference type="ARBA" id="ARBA00022723"/>
    </source>
</evidence>
<feature type="domain" description="C3H1-type" evidence="10">
    <location>
        <begin position="101"/>
        <end position="129"/>
    </location>
</feature>
<feature type="zinc finger region" description="C3H1-type" evidence="7">
    <location>
        <begin position="101"/>
        <end position="129"/>
    </location>
</feature>
<dbReference type="Gene3D" id="3.30.40.10">
    <property type="entry name" value="Zinc/RING finger domain, C3HC4 (zinc finger)"/>
    <property type="match status" value="1"/>
</dbReference>
<feature type="region of interest" description="Disordered" evidence="8">
    <location>
        <begin position="130"/>
        <end position="159"/>
    </location>
</feature>
<gene>
    <name evidence="11" type="ORF">CIB84_016514</name>
</gene>
<dbReference type="InterPro" id="IPR017907">
    <property type="entry name" value="Znf_RING_CS"/>
</dbReference>
<protein>
    <recommendedName>
        <fullName evidence="2">RING-type E3 ubiquitin transferase</fullName>
        <ecNumber evidence="2">2.3.2.27</ecNumber>
    </recommendedName>
</protein>
<dbReference type="GO" id="GO:0061630">
    <property type="term" value="F:ubiquitin protein ligase activity"/>
    <property type="evidence" value="ECO:0007669"/>
    <property type="project" value="UniProtKB-EC"/>
</dbReference>
<dbReference type="InterPro" id="IPR013083">
    <property type="entry name" value="Znf_RING/FYVE/PHD"/>
</dbReference>
<evidence type="ECO:0000259" key="10">
    <source>
        <dbReference type="PROSITE" id="PS50103"/>
    </source>
</evidence>
<keyword evidence="12" id="KW-1185">Reference proteome</keyword>
<dbReference type="InterPro" id="IPR018957">
    <property type="entry name" value="Znf_C3HC4_RING-type"/>
</dbReference>
<dbReference type="PROSITE" id="PS00518">
    <property type="entry name" value="ZF_RING_1"/>
    <property type="match status" value="1"/>
</dbReference>
<dbReference type="SUPFAM" id="SSF90229">
    <property type="entry name" value="CCCH zinc finger"/>
    <property type="match status" value="1"/>
</dbReference>
<sequence>MRTSPHAVIPTGGLSGEDSSLRELGVPQDPTEYGAAAAPVPSTDLRARSEAVVCGICMERVCEKALPEERLFGILPNCSHAFCLGCIRTWRRSRDFPSTVIKRIRCKFFTRNRGRCPFGSDCIYLHELPRGPPPPRHSQQRRRMHAERSPSPLESSDEEEEVRFGFHLLEWTVLELLYRSYTHELLFEDSSDSD</sequence>
<evidence type="ECO:0000313" key="11">
    <source>
        <dbReference type="EMBL" id="POI19741.1"/>
    </source>
</evidence>
<evidence type="ECO:0000256" key="5">
    <source>
        <dbReference type="ARBA" id="ARBA00022771"/>
    </source>
</evidence>
<dbReference type="EC" id="2.3.2.27" evidence="2"/>
<dbReference type="InterPro" id="IPR001841">
    <property type="entry name" value="Znf_RING"/>
</dbReference>
<dbReference type="InterPro" id="IPR036855">
    <property type="entry name" value="Znf_CCCH_sf"/>
</dbReference>
<dbReference type="EMBL" id="PPHD01095267">
    <property type="protein sequence ID" value="POI19741.1"/>
    <property type="molecule type" value="Genomic_DNA"/>
</dbReference>
<evidence type="ECO:0000256" key="2">
    <source>
        <dbReference type="ARBA" id="ARBA00012483"/>
    </source>
</evidence>
<comment type="catalytic activity">
    <reaction evidence="1">
        <text>S-ubiquitinyl-[E2 ubiquitin-conjugating enzyme]-L-cysteine + [acceptor protein]-L-lysine = [E2 ubiquitin-conjugating enzyme]-L-cysteine + N(6)-ubiquitinyl-[acceptor protein]-L-lysine.</text>
        <dbReference type="EC" id="2.3.2.27"/>
    </reaction>
</comment>
<keyword evidence="3" id="KW-0808">Transferase</keyword>
<dbReference type="AlphaFoldDB" id="A0A2P4S6K2"/>
<dbReference type="OrthoDB" id="250836at2759"/>
<evidence type="ECO:0000256" key="6">
    <source>
        <dbReference type="ARBA" id="ARBA00022833"/>
    </source>
</evidence>
<dbReference type="PANTHER" id="PTHR11224">
    <property type="entry name" value="MAKORIN-RELATED"/>
    <property type="match status" value="1"/>
</dbReference>
<dbReference type="PROSITE" id="PS50089">
    <property type="entry name" value="ZF_RING_2"/>
    <property type="match status" value="1"/>
</dbReference>
<accession>A0A2P4S6K2</accession>
<dbReference type="GO" id="GO:0008270">
    <property type="term" value="F:zinc ion binding"/>
    <property type="evidence" value="ECO:0007669"/>
    <property type="project" value="UniProtKB-KW"/>
</dbReference>
<evidence type="ECO:0000256" key="7">
    <source>
        <dbReference type="PROSITE-ProRule" id="PRU00723"/>
    </source>
</evidence>
<evidence type="ECO:0000256" key="3">
    <source>
        <dbReference type="ARBA" id="ARBA00022679"/>
    </source>
</evidence>
<keyword evidence="5 7" id="KW-0863">Zinc-finger</keyword>
<dbReference type="InterPro" id="IPR000571">
    <property type="entry name" value="Znf_CCCH"/>
</dbReference>
<dbReference type="Pfam" id="PF00097">
    <property type="entry name" value="zf-C3HC4"/>
    <property type="match status" value="1"/>
</dbReference>
<name>A0A2P4S6K2_BAMTH</name>
<keyword evidence="4 7" id="KW-0479">Metal-binding</keyword>
<evidence type="ECO:0000256" key="1">
    <source>
        <dbReference type="ARBA" id="ARBA00000900"/>
    </source>
</evidence>
<dbReference type="SUPFAM" id="SSF57850">
    <property type="entry name" value="RING/U-box"/>
    <property type="match status" value="1"/>
</dbReference>